<feature type="domain" description="PRD" evidence="2">
    <location>
        <begin position="175"/>
        <end position="281"/>
    </location>
</feature>
<reference evidence="3 4" key="1">
    <citation type="submission" date="2009-01" db="EMBL/GenBank/DDBJ databases">
        <authorList>
            <person name="Fulton L."/>
            <person name="Clifton S."/>
            <person name="Fulton B."/>
            <person name="Xu J."/>
            <person name="Minx P."/>
            <person name="Pepin K.H."/>
            <person name="Johnson M."/>
            <person name="Bhonagiri V."/>
            <person name="Nash W.E."/>
            <person name="Mardis E.R."/>
            <person name="Wilson R.K."/>
        </authorList>
    </citation>
    <scope>NUCLEOTIDE SEQUENCE [LARGE SCALE GENOMIC DNA]</scope>
    <source>
        <strain evidence="3 4">DSM 15981</strain>
    </source>
</reference>
<dbReference type="Pfam" id="PF03123">
    <property type="entry name" value="CAT_RBD"/>
    <property type="match status" value="1"/>
</dbReference>
<dbReference type="GO" id="GO:0006355">
    <property type="term" value="P:regulation of DNA-templated transcription"/>
    <property type="evidence" value="ECO:0007669"/>
    <property type="project" value="InterPro"/>
</dbReference>
<dbReference type="SUPFAM" id="SSF63520">
    <property type="entry name" value="PTS-regulatory domain, PRD"/>
    <property type="match status" value="2"/>
</dbReference>
<name>C0CT65_9FIRM</name>
<dbReference type="Gene3D" id="2.30.24.10">
    <property type="entry name" value="CAT RNA-binding domain"/>
    <property type="match status" value="1"/>
</dbReference>
<organism evidence="3 4">
    <name type="scientific">[Clostridium] asparagiforme DSM 15981</name>
    <dbReference type="NCBI Taxonomy" id="518636"/>
    <lineage>
        <taxon>Bacteria</taxon>
        <taxon>Bacillati</taxon>
        <taxon>Bacillota</taxon>
        <taxon>Clostridia</taxon>
        <taxon>Lachnospirales</taxon>
        <taxon>Lachnospiraceae</taxon>
        <taxon>Enterocloster</taxon>
    </lineage>
</organism>
<dbReference type="GO" id="GO:0003723">
    <property type="term" value="F:RNA binding"/>
    <property type="evidence" value="ECO:0007669"/>
    <property type="project" value="InterPro"/>
</dbReference>
<sequence length="281" mass="33098">MGKRYVIEKALNNNILQIRDGETEKLFIGRGIGFGKKPGELFEKNSVVDKVFVIEDDKNQNNFKQIFRGDGPEFVDFCEELILLIARSFHEELHETIHISLIDHISCTLRRLKLGEQIVNPFLSEIEALYDQEFQIAGEVCRRIEERYDVSMPEGEVGFIALHIHSARYNGELKNALRSNRICNRVITLLENEIGRRLDKKSIDCVRFMVHLRYVIERMVRQEKIENELTDVIIFKYKDSYELVLKIKVLLERELKTKNISREELAYLTMHVERLRKMQGR</sequence>
<dbReference type="InterPro" id="IPR004341">
    <property type="entry name" value="CAT_RNA-bd_dom"/>
</dbReference>
<dbReference type="AlphaFoldDB" id="C0CT65"/>
<dbReference type="HOGENOM" id="CLU_078802_0_0_9"/>
<dbReference type="RefSeq" id="WP_007705292.1">
    <property type="nucleotide sequence ID" value="NZ_CP102272.1"/>
</dbReference>
<dbReference type="InterPro" id="IPR036634">
    <property type="entry name" value="PRD_sf"/>
</dbReference>
<dbReference type="SMART" id="SM01061">
    <property type="entry name" value="CAT_RBD"/>
    <property type="match status" value="1"/>
</dbReference>
<dbReference type="InterPro" id="IPR050661">
    <property type="entry name" value="BglG_antiterminators"/>
</dbReference>
<dbReference type="EMBL" id="ACCJ01000008">
    <property type="protein sequence ID" value="EEG57743.1"/>
    <property type="molecule type" value="Genomic_DNA"/>
</dbReference>
<proteinExistence type="predicted"/>
<evidence type="ECO:0000256" key="1">
    <source>
        <dbReference type="ARBA" id="ARBA00022737"/>
    </source>
</evidence>
<evidence type="ECO:0000313" key="4">
    <source>
        <dbReference type="Proteomes" id="UP000004756"/>
    </source>
</evidence>
<accession>C0CT65</accession>
<dbReference type="Pfam" id="PF00874">
    <property type="entry name" value="PRD"/>
    <property type="match status" value="2"/>
</dbReference>
<dbReference type="InterPro" id="IPR011608">
    <property type="entry name" value="PRD"/>
</dbReference>
<feature type="domain" description="PRD" evidence="2">
    <location>
        <begin position="69"/>
        <end position="174"/>
    </location>
</feature>
<keyword evidence="1" id="KW-0677">Repeat</keyword>
<dbReference type="Proteomes" id="UP000004756">
    <property type="component" value="Unassembled WGS sequence"/>
</dbReference>
<reference evidence="3 4" key="2">
    <citation type="submission" date="2009-02" db="EMBL/GenBank/DDBJ databases">
        <title>Draft genome sequence of Clostridium asparagiforme (DSM 15981).</title>
        <authorList>
            <person name="Sudarsanam P."/>
            <person name="Ley R."/>
            <person name="Guruge J."/>
            <person name="Turnbaugh P.J."/>
            <person name="Mahowald M."/>
            <person name="Liep D."/>
            <person name="Gordon J."/>
        </authorList>
    </citation>
    <scope>NUCLEOTIDE SEQUENCE [LARGE SCALE GENOMIC DNA]</scope>
    <source>
        <strain evidence="3 4">DSM 15981</strain>
    </source>
</reference>
<dbReference type="InterPro" id="IPR036650">
    <property type="entry name" value="CAT_RNA-bd_dom_sf"/>
</dbReference>
<dbReference type="PANTHER" id="PTHR30185">
    <property type="entry name" value="CRYPTIC BETA-GLUCOSIDE BGL OPERON ANTITERMINATOR"/>
    <property type="match status" value="1"/>
</dbReference>
<dbReference type="PROSITE" id="PS51372">
    <property type="entry name" value="PRD_2"/>
    <property type="match status" value="2"/>
</dbReference>
<gene>
    <name evidence="3" type="ORF">CLOSTASPAR_00163</name>
</gene>
<comment type="caution">
    <text evidence="3">The sequence shown here is derived from an EMBL/GenBank/DDBJ whole genome shotgun (WGS) entry which is preliminary data.</text>
</comment>
<protein>
    <submittedName>
        <fullName evidence="3">PRD domain protein</fullName>
    </submittedName>
</protein>
<dbReference type="Gene3D" id="1.10.1790.10">
    <property type="entry name" value="PRD domain"/>
    <property type="match status" value="2"/>
</dbReference>
<keyword evidence="4" id="KW-1185">Reference proteome</keyword>
<evidence type="ECO:0000259" key="2">
    <source>
        <dbReference type="PROSITE" id="PS51372"/>
    </source>
</evidence>
<evidence type="ECO:0000313" key="3">
    <source>
        <dbReference type="EMBL" id="EEG57743.1"/>
    </source>
</evidence>
<dbReference type="PANTHER" id="PTHR30185:SF16">
    <property type="entry name" value="PROTEIN GLCT"/>
    <property type="match status" value="1"/>
</dbReference>
<dbReference type="SUPFAM" id="SSF50151">
    <property type="entry name" value="SacY-like RNA-binding domain"/>
    <property type="match status" value="1"/>
</dbReference>